<keyword evidence="2" id="KW-1185">Reference proteome</keyword>
<evidence type="ECO:0000313" key="2">
    <source>
        <dbReference type="Proteomes" id="UP001140234"/>
    </source>
</evidence>
<comment type="caution">
    <text evidence="1">The sequence shown here is derived from an EMBL/GenBank/DDBJ whole genome shotgun (WGS) entry which is preliminary data.</text>
</comment>
<accession>A0ACC1K4V0</accession>
<name>A0ACC1K4V0_9FUNG</name>
<sequence>MFDHHARPADARPAPPQLALSSGASSAASLHSGEFPLLPLSPTTPEQAAFLPGIARFSPGPNFQGSWLDLESDDEDGFTRRATLVRTRRKNSGSSMKEASSRSPLAGFRELTHRSSMHLRKLTVKMTR</sequence>
<dbReference type="EMBL" id="JANBUJ010000276">
    <property type="protein sequence ID" value="KAJ2773073.1"/>
    <property type="molecule type" value="Genomic_DNA"/>
</dbReference>
<organism evidence="1 2">
    <name type="scientific">Coemansia nantahalensis</name>
    <dbReference type="NCBI Taxonomy" id="2789366"/>
    <lineage>
        <taxon>Eukaryota</taxon>
        <taxon>Fungi</taxon>
        <taxon>Fungi incertae sedis</taxon>
        <taxon>Zoopagomycota</taxon>
        <taxon>Kickxellomycotina</taxon>
        <taxon>Kickxellomycetes</taxon>
        <taxon>Kickxellales</taxon>
        <taxon>Kickxellaceae</taxon>
        <taxon>Coemansia</taxon>
    </lineage>
</organism>
<dbReference type="Proteomes" id="UP001140234">
    <property type="component" value="Unassembled WGS sequence"/>
</dbReference>
<proteinExistence type="predicted"/>
<reference evidence="1" key="1">
    <citation type="submission" date="2022-07" db="EMBL/GenBank/DDBJ databases">
        <title>Phylogenomic reconstructions and comparative analyses of Kickxellomycotina fungi.</title>
        <authorList>
            <person name="Reynolds N.K."/>
            <person name="Stajich J.E."/>
            <person name="Barry K."/>
            <person name="Grigoriev I.V."/>
            <person name="Crous P."/>
            <person name="Smith M.E."/>
        </authorList>
    </citation>
    <scope>NUCLEOTIDE SEQUENCE</scope>
    <source>
        <strain evidence="1">CBS 109366</strain>
    </source>
</reference>
<protein>
    <submittedName>
        <fullName evidence="1">Uncharacterized protein</fullName>
    </submittedName>
</protein>
<gene>
    <name evidence="1" type="ORF">IWQ57_001476</name>
</gene>
<evidence type="ECO:0000313" key="1">
    <source>
        <dbReference type="EMBL" id="KAJ2773073.1"/>
    </source>
</evidence>